<keyword evidence="4" id="KW-1185">Reference proteome</keyword>
<keyword evidence="2" id="KW-0472">Membrane</keyword>
<keyword evidence="2" id="KW-1133">Transmembrane helix</keyword>
<feature type="compositionally biased region" description="Polar residues" evidence="1">
    <location>
        <begin position="93"/>
        <end position="111"/>
    </location>
</feature>
<name>A0ABR4ABG4_9LECA</name>
<feature type="transmembrane region" description="Helical" evidence="2">
    <location>
        <begin position="188"/>
        <end position="212"/>
    </location>
</feature>
<accession>A0ABR4ABG4</accession>
<dbReference type="EMBL" id="JBEFKJ010000013">
    <property type="protein sequence ID" value="KAL2042819.1"/>
    <property type="molecule type" value="Genomic_DNA"/>
</dbReference>
<proteinExistence type="predicted"/>
<gene>
    <name evidence="3" type="ORF">N7G274_004579</name>
</gene>
<comment type="caution">
    <text evidence="3">The sequence shown here is derived from an EMBL/GenBank/DDBJ whole genome shotgun (WGS) entry which is preliminary data.</text>
</comment>
<keyword evidence="2" id="KW-0812">Transmembrane</keyword>
<protein>
    <submittedName>
        <fullName evidence="3">Uncharacterized protein</fullName>
    </submittedName>
</protein>
<feature type="region of interest" description="Disordered" evidence="1">
    <location>
        <begin position="39"/>
        <end position="141"/>
    </location>
</feature>
<feature type="compositionally biased region" description="Polar residues" evidence="1">
    <location>
        <begin position="120"/>
        <end position="129"/>
    </location>
</feature>
<evidence type="ECO:0000256" key="2">
    <source>
        <dbReference type="SAM" id="Phobius"/>
    </source>
</evidence>
<evidence type="ECO:0000313" key="3">
    <source>
        <dbReference type="EMBL" id="KAL2042819.1"/>
    </source>
</evidence>
<organism evidence="3 4">
    <name type="scientific">Stereocaulon virgatum</name>
    <dbReference type="NCBI Taxonomy" id="373712"/>
    <lineage>
        <taxon>Eukaryota</taxon>
        <taxon>Fungi</taxon>
        <taxon>Dikarya</taxon>
        <taxon>Ascomycota</taxon>
        <taxon>Pezizomycotina</taxon>
        <taxon>Lecanoromycetes</taxon>
        <taxon>OSLEUM clade</taxon>
        <taxon>Lecanoromycetidae</taxon>
        <taxon>Lecanorales</taxon>
        <taxon>Lecanorineae</taxon>
        <taxon>Stereocaulaceae</taxon>
        <taxon>Stereocaulon</taxon>
    </lineage>
</organism>
<sequence length="461" mass="50403">MPPANEARIWGPQLAGCELNPVLCLPPAACEKLGEYGRSRGCGSARPRHSESLSRHSYNSSRHSSKTSSHSGRLGGTYRPYSAVSKLQGPALKSSSRPSIQVASWPSSQPSYPAVPKPSPSSNQNNYSLTTSPTPTAATSPWYIPESEITSEPVTQPTSVAAVEANQVQGFGTSSRSRSRNACDKTCIGIVLGSLLPIAVILGFAFLIRWYMMRRKRRPRTSGEKFTRLTRDVASDLSRSTFSTAVEEPGKGVVGVHNREQLTWWEAAARKQREKWRIGTKSSLQSIQTNGLTPPAPRFQEPLIAGELKRVKSVQHSKSEIQSRDIINVHDVRMSSDVLSILNHAQEEVEIEAYDGSGDGDSNQTQSLQLSKCYTESQYSTGGTDAEISGDSVEDLKDADKGWGTEYGRASWPSGCGWSSFNNIIDNETERRGTPSDSRACGDLRARRFSEDVANPFEDDV</sequence>
<feature type="compositionally biased region" description="Low complexity" evidence="1">
    <location>
        <begin position="130"/>
        <end position="141"/>
    </location>
</feature>
<reference evidence="3 4" key="1">
    <citation type="submission" date="2024-09" db="EMBL/GenBank/DDBJ databases">
        <title>Rethinking Asexuality: The Enigmatic Case of Functional Sexual Genes in Lepraria (Stereocaulaceae).</title>
        <authorList>
            <person name="Doellman M."/>
            <person name="Sun Y."/>
            <person name="Barcenas-Pena A."/>
            <person name="Lumbsch H.T."/>
            <person name="Grewe F."/>
        </authorList>
    </citation>
    <scope>NUCLEOTIDE SEQUENCE [LARGE SCALE GENOMIC DNA]</scope>
    <source>
        <strain evidence="3 4">Mercado 3170</strain>
    </source>
</reference>
<evidence type="ECO:0000313" key="4">
    <source>
        <dbReference type="Proteomes" id="UP001590950"/>
    </source>
</evidence>
<feature type="compositionally biased region" description="Low complexity" evidence="1">
    <location>
        <begin position="55"/>
        <end position="72"/>
    </location>
</feature>
<evidence type="ECO:0000256" key="1">
    <source>
        <dbReference type="SAM" id="MobiDB-lite"/>
    </source>
</evidence>
<dbReference type="Proteomes" id="UP001590950">
    <property type="component" value="Unassembled WGS sequence"/>
</dbReference>